<accession>A0A5E7Q8J1</accession>
<dbReference type="Pfam" id="PF13007">
    <property type="entry name" value="LZ_Tnp_IS66"/>
    <property type="match status" value="1"/>
</dbReference>
<dbReference type="EMBL" id="CABVIH010000042">
    <property type="protein sequence ID" value="VVP58019.1"/>
    <property type="molecule type" value="Genomic_DNA"/>
</dbReference>
<dbReference type="InterPro" id="IPR024474">
    <property type="entry name" value="Znf_dom_IS66"/>
</dbReference>
<evidence type="ECO:0000259" key="4">
    <source>
        <dbReference type="Pfam" id="PF13007"/>
    </source>
</evidence>
<reference evidence="5 6" key="1">
    <citation type="submission" date="2019-09" db="EMBL/GenBank/DDBJ databases">
        <authorList>
            <person name="Chandra G."/>
            <person name="Truman W A."/>
        </authorList>
    </citation>
    <scope>NUCLEOTIDE SEQUENCE [LARGE SCALE GENOMIC DNA]</scope>
    <source>
        <strain evidence="5">PS880</strain>
    </source>
</reference>
<dbReference type="AlphaFoldDB" id="A0A5E7Q8J1"/>
<dbReference type="Pfam" id="PF03050">
    <property type="entry name" value="DDE_Tnp_IS66"/>
    <property type="match status" value="2"/>
</dbReference>
<feature type="domain" description="Transposase TnpC homeodomain" evidence="4">
    <location>
        <begin position="152"/>
        <end position="221"/>
    </location>
</feature>
<organism evidence="5 6">
    <name type="scientific">Pseudomonas fluorescens</name>
    <dbReference type="NCBI Taxonomy" id="294"/>
    <lineage>
        <taxon>Bacteria</taxon>
        <taxon>Pseudomonadati</taxon>
        <taxon>Pseudomonadota</taxon>
        <taxon>Gammaproteobacteria</taxon>
        <taxon>Pseudomonadales</taxon>
        <taxon>Pseudomonadaceae</taxon>
        <taxon>Pseudomonas</taxon>
    </lineage>
</organism>
<dbReference type="Proteomes" id="UP000375525">
    <property type="component" value="Unassembled WGS sequence"/>
</dbReference>
<dbReference type="NCBIfam" id="NF033517">
    <property type="entry name" value="transpos_IS66"/>
    <property type="match status" value="1"/>
</dbReference>
<name>A0A5E7Q8J1_PSEFL</name>
<evidence type="ECO:0000259" key="3">
    <source>
        <dbReference type="Pfam" id="PF13005"/>
    </source>
</evidence>
<feature type="domain" description="Transposase IS66 central" evidence="2">
    <location>
        <begin position="1"/>
        <end position="150"/>
    </location>
</feature>
<dbReference type="PANTHER" id="PTHR33678:SF1">
    <property type="entry name" value="BLL1576 PROTEIN"/>
    <property type="match status" value="1"/>
</dbReference>
<evidence type="ECO:0000259" key="2">
    <source>
        <dbReference type="Pfam" id="PF03050"/>
    </source>
</evidence>
<feature type="domain" description="Transposase IS66 central" evidence="2">
    <location>
        <begin position="284"/>
        <end position="370"/>
    </location>
</feature>
<gene>
    <name evidence="5" type="ORF">PS880_05872</name>
</gene>
<feature type="domain" description="Transposase IS66 zinc-finger binding" evidence="3">
    <location>
        <begin position="228"/>
        <end position="270"/>
    </location>
</feature>
<proteinExistence type="predicted"/>
<evidence type="ECO:0000256" key="1">
    <source>
        <dbReference type="SAM" id="MobiDB-lite"/>
    </source>
</evidence>
<protein>
    <submittedName>
        <fullName evidence="5">Uncharacterized protein</fullName>
    </submittedName>
</protein>
<evidence type="ECO:0000313" key="5">
    <source>
        <dbReference type="EMBL" id="VVP58019.1"/>
    </source>
</evidence>
<feature type="region of interest" description="Disordered" evidence="1">
    <location>
        <begin position="423"/>
        <end position="448"/>
    </location>
</feature>
<dbReference type="InterPro" id="IPR004291">
    <property type="entry name" value="Transposase_IS66_central"/>
</dbReference>
<evidence type="ECO:0000313" key="6">
    <source>
        <dbReference type="Proteomes" id="UP000375525"/>
    </source>
</evidence>
<dbReference type="PANTHER" id="PTHR33678">
    <property type="entry name" value="BLL1576 PROTEIN"/>
    <property type="match status" value="1"/>
</dbReference>
<dbReference type="InterPro" id="IPR052344">
    <property type="entry name" value="Transposase-related"/>
</dbReference>
<dbReference type="InterPro" id="IPR024463">
    <property type="entry name" value="Transposase_TnpC_homeodom"/>
</dbReference>
<sequence length="448" mass="49553">MWVQASGPPDKKVVLFDYTSSRAQDVPLRLLDSYRGYVMTDDYAGYNALALQPGVERLACMAHARRKFVDAQKVQPKGKTGRAYIALMMINKLYGIERESKDASDEQRFIARQEKSLPILAQLKSWLDKTQPQVMAQSALGKAVHYLANNCEIALLKRHRFAKRSEQISPEQGSLLDDLLNTDLEAIDAELKAMRPTPAQEGKRQQPKRAPLPAQFPRTVIRHEPENTQCACGCQLQRIGEDVSEKLDYTPGAFTVEQHVRGKWGCRQCETLIQAPVPAQVIDKGIPTAGLLAHVMVAKFADHLPLYRQERIFGRAGLAIARSTLAQWVGQTDVQLQPLVDALREAVLAQRVVHADETPVQMLAAGQKKTPVLMSGPTARRRSRFLRLWFMTSARAAPVNMHATSLVCGMASWCATILAATKPGSSKASPKSVAGPGPSQVFRSARNE</sequence>
<dbReference type="Pfam" id="PF13005">
    <property type="entry name" value="zf-IS66"/>
    <property type="match status" value="1"/>
</dbReference>